<dbReference type="OrthoDB" id="6746749at2759"/>
<evidence type="ECO:0000313" key="12">
    <source>
        <dbReference type="Proteomes" id="UP001152799"/>
    </source>
</evidence>
<dbReference type="GO" id="GO:0007165">
    <property type="term" value="P:signal transduction"/>
    <property type="evidence" value="ECO:0007669"/>
    <property type="project" value="UniProtKB-KW"/>
</dbReference>
<dbReference type="AlphaFoldDB" id="A0A9N9QC98"/>
<evidence type="ECO:0000256" key="2">
    <source>
        <dbReference type="ARBA" id="ARBA00022475"/>
    </source>
</evidence>
<dbReference type="GO" id="GO:0005549">
    <property type="term" value="F:odorant binding"/>
    <property type="evidence" value="ECO:0007669"/>
    <property type="project" value="InterPro"/>
</dbReference>
<feature type="transmembrane region" description="Helical" evidence="10">
    <location>
        <begin position="68"/>
        <end position="89"/>
    </location>
</feature>
<evidence type="ECO:0000256" key="5">
    <source>
        <dbReference type="ARBA" id="ARBA00022725"/>
    </source>
</evidence>
<organism evidence="11 12">
    <name type="scientific">Ceutorhynchus assimilis</name>
    <name type="common">cabbage seed weevil</name>
    <dbReference type="NCBI Taxonomy" id="467358"/>
    <lineage>
        <taxon>Eukaryota</taxon>
        <taxon>Metazoa</taxon>
        <taxon>Ecdysozoa</taxon>
        <taxon>Arthropoda</taxon>
        <taxon>Hexapoda</taxon>
        <taxon>Insecta</taxon>
        <taxon>Pterygota</taxon>
        <taxon>Neoptera</taxon>
        <taxon>Endopterygota</taxon>
        <taxon>Coleoptera</taxon>
        <taxon>Polyphaga</taxon>
        <taxon>Cucujiformia</taxon>
        <taxon>Curculionidae</taxon>
        <taxon>Ceutorhynchinae</taxon>
        <taxon>Ceutorhynchus</taxon>
    </lineage>
</organism>
<evidence type="ECO:0008006" key="13">
    <source>
        <dbReference type="Google" id="ProtNLM"/>
    </source>
</evidence>
<reference evidence="11" key="1">
    <citation type="submission" date="2022-01" db="EMBL/GenBank/DDBJ databases">
        <authorList>
            <person name="King R."/>
        </authorList>
    </citation>
    <scope>NUCLEOTIDE SEQUENCE</scope>
</reference>
<keyword evidence="8" id="KW-0675">Receptor</keyword>
<keyword evidence="9" id="KW-0807">Transducer</keyword>
<comment type="subcellular location">
    <subcellularLocation>
        <location evidence="1">Cell membrane</location>
        <topology evidence="1">Multi-pass membrane protein</topology>
    </subcellularLocation>
</comment>
<dbReference type="GO" id="GO:0005886">
    <property type="term" value="C:plasma membrane"/>
    <property type="evidence" value="ECO:0007669"/>
    <property type="project" value="UniProtKB-SubCell"/>
</dbReference>
<evidence type="ECO:0000256" key="10">
    <source>
        <dbReference type="SAM" id="Phobius"/>
    </source>
</evidence>
<evidence type="ECO:0000256" key="7">
    <source>
        <dbReference type="ARBA" id="ARBA00023136"/>
    </source>
</evidence>
<gene>
    <name evidence="11" type="ORF">CEUTPL_LOCUS5051</name>
</gene>
<feature type="transmembrane region" description="Helical" evidence="10">
    <location>
        <begin position="135"/>
        <end position="159"/>
    </location>
</feature>
<proteinExistence type="predicted"/>
<evidence type="ECO:0000256" key="4">
    <source>
        <dbReference type="ARBA" id="ARBA00022692"/>
    </source>
</evidence>
<dbReference type="Proteomes" id="UP001152799">
    <property type="component" value="Chromosome 2"/>
</dbReference>
<evidence type="ECO:0000256" key="6">
    <source>
        <dbReference type="ARBA" id="ARBA00022989"/>
    </source>
</evidence>
<protein>
    <recommendedName>
        <fullName evidence="13">Odorant receptor</fullName>
    </recommendedName>
</protein>
<evidence type="ECO:0000256" key="1">
    <source>
        <dbReference type="ARBA" id="ARBA00004651"/>
    </source>
</evidence>
<dbReference type="PANTHER" id="PTHR21137">
    <property type="entry name" value="ODORANT RECEPTOR"/>
    <property type="match status" value="1"/>
</dbReference>
<sequence length="329" mass="37613">MALKDQIPIDLSEDIVGLTASVNCLLITLIFETQVSRWSTLLIDVANVSKFGVPPNMATAVKKSSRNALLFFAYAVFAVSTYSVVSVFVESVRCDKLNKEKGLREICYTITPFWWPYGFKEFNPLFYLLINAHQYITLMLWYPVAAMIIFIAVEAVAIIKAKIEHMQELFEETFATEDFSLQRKRMGICIRYHQEIIRLGTEMNVLFKKLFGQMSFLSAVVVSFICNQILRQYSIGATLHLIGYWAGICFICHIGQNVSDDTYSVKDRAYSCKWYLNDPKLAKDLQLVILRSQKPVYMESIPFGNFSYSILITIIKTAYSYLTLINNTG</sequence>
<feature type="transmembrane region" description="Helical" evidence="10">
    <location>
        <begin position="242"/>
        <end position="259"/>
    </location>
</feature>
<keyword evidence="5" id="KW-0552">Olfaction</keyword>
<dbReference type="Pfam" id="PF02949">
    <property type="entry name" value="7tm_6"/>
    <property type="match status" value="1"/>
</dbReference>
<evidence type="ECO:0000313" key="11">
    <source>
        <dbReference type="EMBL" id="CAG9764411.1"/>
    </source>
</evidence>
<keyword evidence="7 10" id="KW-0472">Membrane</keyword>
<keyword evidence="2" id="KW-1003">Cell membrane</keyword>
<evidence type="ECO:0000256" key="3">
    <source>
        <dbReference type="ARBA" id="ARBA00022606"/>
    </source>
</evidence>
<keyword evidence="3" id="KW-0716">Sensory transduction</keyword>
<evidence type="ECO:0000256" key="8">
    <source>
        <dbReference type="ARBA" id="ARBA00023170"/>
    </source>
</evidence>
<keyword evidence="6 10" id="KW-1133">Transmembrane helix</keyword>
<dbReference type="InterPro" id="IPR004117">
    <property type="entry name" value="7tm6_olfct_rcpt"/>
</dbReference>
<keyword evidence="4 10" id="KW-0812">Transmembrane</keyword>
<keyword evidence="12" id="KW-1185">Reference proteome</keyword>
<dbReference type="GO" id="GO:0004984">
    <property type="term" value="F:olfactory receptor activity"/>
    <property type="evidence" value="ECO:0007669"/>
    <property type="project" value="InterPro"/>
</dbReference>
<dbReference type="EMBL" id="OU892278">
    <property type="protein sequence ID" value="CAG9764411.1"/>
    <property type="molecule type" value="Genomic_DNA"/>
</dbReference>
<evidence type="ECO:0000256" key="9">
    <source>
        <dbReference type="ARBA" id="ARBA00023224"/>
    </source>
</evidence>
<accession>A0A9N9QC98</accession>
<dbReference type="PANTHER" id="PTHR21137:SF35">
    <property type="entry name" value="ODORANT RECEPTOR 19A-RELATED"/>
    <property type="match status" value="1"/>
</dbReference>
<name>A0A9N9QC98_9CUCU</name>